<feature type="domain" description="Reverse transcriptase Ty1/copia-type" evidence="1">
    <location>
        <begin position="2"/>
        <end position="143"/>
    </location>
</feature>
<dbReference type="Pfam" id="PF07727">
    <property type="entry name" value="RVT_2"/>
    <property type="match status" value="1"/>
</dbReference>
<comment type="caution">
    <text evidence="2">The sequence shown here is derived from an EMBL/GenBank/DDBJ whole genome shotgun (WGS) entry which is preliminary data.</text>
</comment>
<gene>
    <name evidence="2" type="ORF">Slati_0501600</name>
</gene>
<proteinExistence type="predicted"/>
<dbReference type="InterPro" id="IPR043502">
    <property type="entry name" value="DNA/RNA_pol_sf"/>
</dbReference>
<dbReference type="SUPFAM" id="SSF56672">
    <property type="entry name" value="DNA/RNA polymerases"/>
    <property type="match status" value="1"/>
</dbReference>
<reference evidence="2" key="1">
    <citation type="submission" date="2020-06" db="EMBL/GenBank/DDBJ databases">
        <authorList>
            <person name="Li T."/>
            <person name="Hu X."/>
            <person name="Zhang T."/>
            <person name="Song X."/>
            <person name="Zhang H."/>
            <person name="Dai N."/>
            <person name="Sheng W."/>
            <person name="Hou X."/>
            <person name="Wei L."/>
        </authorList>
    </citation>
    <scope>NUCLEOTIDE SEQUENCE</scope>
    <source>
        <strain evidence="2">KEN1</strain>
        <tissue evidence="2">Leaf</tissue>
    </source>
</reference>
<dbReference type="EMBL" id="JACGWN010000002">
    <property type="protein sequence ID" value="KAL0458744.1"/>
    <property type="molecule type" value="Genomic_DNA"/>
</dbReference>
<evidence type="ECO:0000313" key="2">
    <source>
        <dbReference type="EMBL" id="KAL0458744.1"/>
    </source>
</evidence>
<reference evidence="2" key="2">
    <citation type="journal article" date="2024" name="Plant">
        <title>Genomic evolution and insights into agronomic trait innovations of Sesamum species.</title>
        <authorList>
            <person name="Miao H."/>
            <person name="Wang L."/>
            <person name="Qu L."/>
            <person name="Liu H."/>
            <person name="Sun Y."/>
            <person name="Le M."/>
            <person name="Wang Q."/>
            <person name="Wei S."/>
            <person name="Zheng Y."/>
            <person name="Lin W."/>
            <person name="Duan Y."/>
            <person name="Cao H."/>
            <person name="Xiong S."/>
            <person name="Wang X."/>
            <person name="Wei L."/>
            <person name="Li C."/>
            <person name="Ma Q."/>
            <person name="Ju M."/>
            <person name="Zhao R."/>
            <person name="Li G."/>
            <person name="Mu C."/>
            <person name="Tian Q."/>
            <person name="Mei H."/>
            <person name="Zhang T."/>
            <person name="Gao T."/>
            <person name="Zhang H."/>
        </authorList>
    </citation>
    <scope>NUCLEOTIDE SEQUENCE</scope>
    <source>
        <strain evidence="2">KEN1</strain>
    </source>
</reference>
<evidence type="ECO:0000259" key="1">
    <source>
        <dbReference type="Pfam" id="PF07727"/>
    </source>
</evidence>
<dbReference type="AlphaFoldDB" id="A0AAW2XZP5"/>
<accession>A0AAW2XZP5</accession>
<name>A0AAW2XZP5_9LAMI</name>
<sequence>MLPPDGSSIPPHKVCKLKRSLYGLKQASRQWNQELTSKLVGYGFVRSPHEHCLFVKHSANGLLVLLVYVDDVLITGPSEIHITTAKKFLDLEFTIKDLGRAKYFLGLEMTHSADGLLVTQHKYVRDIIKDVGLSSCKPANTPLPLGVKLSSHTTPLLDPGPYRRLVGRLLYLSFTVQTLPLVHNNLANLLTNQDKNIWMLHYIWSVI</sequence>
<protein>
    <submittedName>
        <fullName evidence="2">Retrovirus-related Pol polyprotein from transposon RE1</fullName>
    </submittedName>
</protein>
<organism evidence="2">
    <name type="scientific">Sesamum latifolium</name>
    <dbReference type="NCBI Taxonomy" id="2727402"/>
    <lineage>
        <taxon>Eukaryota</taxon>
        <taxon>Viridiplantae</taxon>
        <taxon>Streptophyta</taxon>
        <taxon>Embryophyta</taxon>
        <taxon>Tracheophyta</taxon>
        <taxon>Spermatophyta</taxon>
        <taxon>Magnoliopsida</taxon>
        <taxon>eudicotyledons</taxon>
        <taxon>Gunneridae</taxon>
        <taxon>Pentapetalae</taxon>
        <taxon>asterids</taxon>
        <taxon>lamiids</taxon>
        <taxon>Lamiales</taxon>
        <taxon>Pedaliaceae</taxon>
        <taxon>Sesamum</taxon>
    </lineage>
</organism>
<dbReference type="InterPro" id="IPR013103">
    <property type="entry name" value="RVT_2"/>
</dbReference>